<dbReference type="InterPro" id="IPR018958">
    <property type="entry name" value="Knr4/Smi1-like_dom"/>
</dbReference>
<reference evidence="2 3" key="1">
    <citation type="submission" date="2019-02" db="EMBL/GenBank/DDBJ databases">
        <title>Sequencing the genomes of 1000 actinobacteria strains.</title>
        <authorList>
            <person name="Klenk H.-P."/>
        </authorList>
    </citation>
    <scope>NUCLEOTIDE SEQUENCE [LARGE SCALE GENOMIC DNA]</scope>
    <source>
        <strain evidence="2 3">DSM 45779</strain>
    </source>
</reference>
<accession>A0A4V2FQN8</accession>
<evidence type="ECO:0000313" key="2">
    <source>
        <dbReference type="EMBL" id="RZT85480.1"/>
    </source>
</evidence>
<protein>
    <submittedName>
        <fullName evidence="2">Cell wall assembly regulator SMI1</fullName>
    </submittedName>
</protein>
<dbReference type="EMBL" id="SHKL01000001">
    <property type="protein sequence ID" value="RZT85480.1"/>
    <property type="molecule type" value="Genomic_DNA"/>
</dbReference>
<evidence type="ECO:0000259" key="1">
    <source>
        <dbReference type="SMART" id="SM00860"/>
    </source>
</evidence>
<dbReference type="SUPFAM" id="SSF160631">
    <property type="entry name" value="SMI1/KNR4-like"/>
    <property type="match status" value="1"/>
</dbReference>
<proteinExistence type="predicted"/>
<dbReference type="Pfam" id="PF09346">
    <property type="entry name" value="SMI1_KNR4"/>
    <property type="match status" value="1"/>
</dbReference>
<keyword evidence="3" id="KW-1185">Reference proteome</keyword>
<sequence>MTPDHPVAAAWSDWLDILTVAGYPAHAMPRPPADPEELADAQIQARIRFPDELRGLYALADGQFPGFPRGPGPHPPSTNLFPTSDFLTVADALVHWGGWKDLHAEYGPSGIADFDRNITVRGDDPVRREYWNLGWWPLAMDGGGNFLAVDTDPAPGGAIGQVIVAGPDEDERRVLGTGVADYLRRLTASDVPAAEFPDEDPDDPAAAVLWWDVDELR</sequence>
<organism evidence="2 3">
    <name type="scientific">Pseudonocardia sediminis</name>
    <dbReference type="NCBI Taxonomy" id="1397368"/>
    <lineage>
        <taxon>Bacteria</taxon>
        <taxon>Bacillati</taxon>
        <taxon>Actinomycetota</taxon>
        <taxon>Actinomycetes</taxon>
        <taxon>Pseudonocardiales</taxon>
        <taxon>Pseudonocardiaceae</taxon>
        <taxon>Pseudonocardia</taxon>
    </lineage>
</organism>
<dbReference type="InterPro" id="IPR051873">
    <property type="entry name" value="KNR4/SMI1_regulator"/>
</dbReference>
<dbReference type="InterPro" id="IPR037883">
    <property type="entry name" value="Knr4/Smi1-like_sf"/>
</dbReference>
<dbReference type="SMART" id="SM00860">
    <property type="entry name" value="SMI1_KNR4"/>
    <property type="match status" value="1"/>
</dbReference>
<gene>
    <name evidence="2" type="ORF">EV383_2346</name>
</gene>
<dbReference type="PANTHER" id="PTHR47432:SF1">
    <property type="entry name" value="CELL WALL ASSEMBLY REGULATOR SMI1"/>
    <property type="match status" value="1"/>
</dbReference>
<evidence type="ECO:0000313" key="3">
    <source>
        <dbReference type="Proteomes" id="UP000291591"/>
    </source>
</evidence>
<feature type="domain" description="Knr4/Smi1-like" evidence="1">
    <location>
        <begin position="32"/>
        <end position="185"/>
    </location>
</feature>
<dbReference type="Proteomes" id="UP000291591">
    <property type="component" value="Unassembled WGS sequence"/>
</dbReference>
<dbReference type="OrthoDB" id="7593948at2"/>
<comment type="caution">
    <text evidence="2">The sequence shown here is derived from an EMBL/GenBank/DDBJ whole genome shotgun (WGS) entry which is preliminary data.</text>
</comment>
<dbReference type="PANTHER" id="PTHR47432">
    <property type="entry name" value="CELL WALL ASSEMBLY REGULATOR SMI1"/>
    <property type="match status" value="1"/>
</dbReference>
<dbReference type="RefSeq" id="WP_130289931.1">
    <property type="nucleotide sequence ID" value="NZ_SHKL01000001.1"/>
</dbReference>
<dbReference type="AlphaFoldDB" id="A0A4V2FQN8"/>
<name>A0A4V2FQN8_PSEST</name>